<gene>
    <name evidence="4" type="ORF">ACHAW5_001311</name>
</gene>
<dbReference type="PANTHER" id="PTHR43377:SF1">
    <property type="entry name" value="BILIVERDIN REDUCTASE A"/>
    <property type="match status" value="1"/>
</dbReference>
<evidence type="ECO:0000313" key="5">
    <source>
        <dbReference type="Proteomes" id="UP001530315"/>
    </source>
</evidence>
<sequence>MKSGGGRDSFFARLACDRMWMVGSSFHSTLLCTPKHNLSSTLLHIVGWHLPHLAANSPHIEIAAVVDSALKPVSTLSSSPLLSIDELSKKYHCPCYTSVSQMLEDVGPTLDGVIIATSHASHFEVGVSLLNEGIRRRRMAETENDGGQGDGKIRALNILMEKPMTTDVNEARRLWEMSAKGYPEGAFIINHTASYRLQTQVARQIIASNQIGKIRHISAQMNGPLMWLFNDPSNHSWVSKTPWKNPTSSEEEKEAPDDRSPLPGNGYAYGQIAHLIAWIYAVLGAGQKSAAEEIAVPTKVYCNMSHAPKTGADISFAAVITCCDGVTFALSGTALLPGSQYADPPIGKHINIELYGEKGSLIYGGDDKIPGSGRLQLRRSEVGKNCQPEYPCSDQDWTGRLEEPASELKDGFYFEDGEQEGIGPGSLKAFLDACRTSCTGKKAPRNDSFIGLRTVQILDAMYRSSLSGNAEEIDV</sequence>
<dbReference type="SUPFAM" id="SSF55347">
    <property type="entry name" value="Glyceraldehyde-3-phosphate dehydrogenase-like, C-terminal domain"/>
    <property type="match status" value="1"/>
</dbReference>
<dbReference type="Proteomes" id="UP001530315">
    <property type="component" value="Unassembled WGS sequence"/>
</dbReference>
<evidence type="ECO:0000259" key="3">
    <source>
        <dbReference type="Pfam" id="PF22725"/>
    </source>
</evidence>
<dbReference type="InterPro" id="IPR036291">
    <property type="entry name" value="NAD(P)-bd_dom_sf"/>
</dbReference>
<evidence type="ECO:0000256" key="1">
    <source>
        <dbReference type="ARBA" id="ARBA00010928"/>
    </source>
</evidence>
<comment type="caution">
    <text evidence="4">The sequence shown here is derived from an EMBL/GenBank/DDBJ whole genome shotgun (WGS) entry which is preliminary data.</text>
</comment>
<evidence type="ECO:0000256" key="2">
    <source>
        <dbReference type="SAM" id="MobiDB-lite"/>
    </source>
</evidence>
<comment type="similarity">
    <text evidence="1">Belongs to the Gfo/Idh/MocA family.</text>
</comment>
<evidence type="ECO:0000313" key="4">
    <source>
        <dbReference type="EMBL" id="KAL3762783.1"/>
    </source>
</evidence>
<protein>
    <recommendedName>
        <fullName evidence="3">GFO/IDH/MocA-like oxidoreductase domain-containing protein</fullName>
    </recommendedName>
</protein>
<dbReference type="Pfam" id="PF22725">
    <property type="entry name" value="GFO_IDH_MocA_C3"/>
    <property type="match status" value="1"/>
</dbReference>
<dbReference type="Gene3D" id="3.40.50.720">
    <property type="entry name" value="NAD(P)-binding Rossmann-like Domain"/>
    <property type="match status" value="1"/>
</dbReference>
<proteinExistence type="inferred from homology"/>
<dbReference type="PANTHER" id="PTHR43377">
    <property type="entry name" value="BILIVERDIN REDUCTASE A"/>
    <property type="match status" value="1"/>
</dbReference>
<dbReference type="AlphaFoldDB" id="A0ABD3MFU2"/>
<keyword evidence="5" id="KW-1185">Reference proteome</keyword>
<dbReference type="SUPFAM" id="SSF51735">
    <property type="entry name" value="NAD(P)-binding Rossmann-fold domains"/>
    <property type="match status" value="1"/>
</dbReference>
<dbReference type="Gene3D" id="3.30.360.10">
    <property type="entry name" value="Dihydrodipicolinate Reductase, domain 2"/>
    <property type="match status" value="1"/>
</dbReference>
<organism evidence="4 5">
    <name type="scientific">Stephanodiscus triporus</name>
    <dbReference type="NCBI Taxonomy" id="2934178"/>
    <lineage>
        <taxon>Eukaryota</taxon>
        <taxon>Sar</taxon>
        <taxon>Stramenopiles</taxon>
        <taxon>Ochrophyta</taxon>
        <taxon>Bacillariophyta</taxon>
        <taxon>Coscinodiscophyceae</taxon>
        <taxon>Thalassiosirophycidae</taxon>
        <taxon>Stephanodiscales</taxon>
        <taxon>Stephanodiscaceae</taxon>
        <taxon>Stephanodiscus</taxon>
    </lineage>
</organism>
<accession>A0ABD3MFU2</accession>
<dbReference type="EMBL" id="JALLAZ020001817">
    <property type="protein sequence ID" value="KAL3762783.1"/>
    <property type="molecule type" value="Genomic_DNA"/>
</dbReference>
<name>A0ABD3MFU2_9STRA</name>
<dbReference type="InterPro" id="IPR055170">
    <property type="entry name" value="GFO_IDH_MocA-like_dom"/>
</dbReference>
<feature type="compositionally biased region" description="Polar residues" evidence="2">
    <location>
        <begin position="238"/>
        <end position="248"/>
    </location>
</feature>
<feature type="region of interest" description="Disordered" evidence="2">
    <location>
        <begin position="238"/>
        <end position="262"/>
    </location>
</feature>
<reference evidence="4 5" key="1">
    <citation type="submission" date="2024-10" db="EMBL/GenBank/DDBJ databases">
        <title>Updated reference genomes for cyclostephanoid diatoms.</title>
        <authorList>
            <person name="Roberts W.R."/>
            <person name="Alverson A.J."/>
        </authorList>
    </citation>
    <scope>NUCLEOTIDE SEQUENCE [LARGE SCALE GENOMIC DNA]</scope>
    <source>
        <strain evidence="4 5">AJA276-08</strain>
    </source>
</reference>
<dbReference type="InterPro" id="IPR051450">
    <property type="entry name" value="Gfo/Idh/MocA_Oxidoreductases"/>
</dbReference>
<feature type="domain" description="GFO/IDH/MocA-like oxidoreductase" evidence="3">
    <location>
        <begin position="200"/>
        <end position="361"/>
    </location>
</feature>